<organism evidence="2 3">
    <name type="scientific">Agrobacterium tumefaciens</name>
    <dbReference type="NCBI Taxonomy" id="358"/>
    <lineage>
        <taxon>Bacteria</taxon>
        <taxon>Pseudomonadati</taxon>
        <taxon>Pseudomonadota</taxon>
        <taxon>Alphaproteobacteria</taxon>
        <taxon>Hyphomicrobiales</taxon>
        <taxon>Rhizobiaceae</taxon>
        <taxon>Rhizobium/Agrobacterium group</taxon>
        <taxon>Agrobacterium</taxon>
        <taxon>Agrobacterium tumefaciens complex</taxon>
    </lineage>
</organism>
<protein>
    <submittedName>
        <fullName evidence="2">Uncharacterized protein</fullName>
    </submittedName>
</protein>
<evidence type="ECO:0000256" key="1">
    <source>
        <dbReference type="SAM" id="MobiDB-lite"/>
    </source>
</evidence>
<name>A0A546XRV4_AGRTU</name>
<proteinExistence type="predicted"/>
<sequence>MTTGNTMQVDPMVALQEANAREEFFRQRNLFLAQHLAMQTAENKVLLDKVNGLEADLRLARGEGEGGAKPKSGVAKGKGEGE</sequence>
<comment type="caution">
    <text evidence="2">The sequence shown here is derived from an EMBL/GenBank/DDBJ whole genome shotgun (WGS) entry which is preliminary data.</text>
</comment>
<dbReference type="AlphaFoldDB" id="A0A546XRV4"/>
<reference evidence="2 3" key="1">
    <citation type="journal article" date="2019" name="Appl. Microbiol. Biotechnol.">
        <title>Differential efficiency of wild type rhizogenic strains for rol gene transformation of plants.</title>
        <authorList>
            <person name="Desmet S."/>
            <person name="De Keyser E."/>
            <person name="Van Vaerenbergh J."/>
            <person name="Baeyen S."/>
            <person name="Van Huylenbroeck J."/>
            <person name="Geelen D."/>
            <person name="Dhooghe E."/>
        </authorList>
    </citation>
    <scope>NUCLEOTIDE SEQUENCE [LARGE SCALE GENOMIC DNA]</scope>
    <source>
        <strain evidence="2 3">MAFF210266</strain>
    </source>
</reference>
<accession>A0A546XRV4</accession>
<feature type="region of interest" description="Disordered" evidence="1">
    <location>
        <begin position="61"/>
        <end position="82"/>
    </location>
</feature>
<dbReference type="Proteomes" id="UP000317023">
    <property type="component" value="Unassembled WGS sequence"/>
</dbReference>
<evidence type="ECO:0000313" key="3">
    <source>
        <dbReference type="Proteomes" id="UP000317023"/>
    </source>
</evidence>
<evidence type="ECO:0000313" key="2">
    <source>
        <dbReference type="EMBL" id="TRB03491.1"/>
    </source>
</evidence>
<dbReference type="EMBL" id="SGOE01000008">
    <property type="protein sequence ID" value="TRB03491.1"/>
    <property type="molecule type" value="Genomic_DNA"/>
</dbReference>
<gene>
    <name evidence="2" type="ORF">EXN61_21760</name>
</gene>